<sequence length="389" mass="44217">MNPKLRTKAVRKSASKVPWRIVRQWGTRQHKPYPVRNKSIGKSRRCISQRASYAVLGTDESNDELYLRDTTSPDDEDQNGPALNISHQTPRDSQPKSKRSENGIRHSKDAGSSEAPTARRQEELRYSFRTPALSPGDEKHTRMRTMLHRIIIHMRQTHESNWTLALQETDYTFSDPVSHSLATTLLQEHNPSNTHITPLTLLQHAYKTISENGLTCDDRRHHAIHLTFTGTLSPQRRHHHSPLPRPKVSLWSILSATFPNQHPLFPHQLQHLSAALFFHPALGPHALSEWRARYAAYFQRAPFMLRGNGWMLFWGLLLFGRRGLLGVLGGVGVGVGRVEEWAGRGMEEELLGLYDRETVGGEGLKEIRRTLGELCRFLKGLRMEGGGVL</sequence>
<dbReference type="AlphaFoldDB" id="A0A2T2NWF9"/>
<keyword evidence="3" id="KW-1185">Reference proteome</keyword>
<organism evidence="2 3">
    <name type="scientific">Corynespora cassiicola Philippines</name>
    <dbReference type="NCBI Taxonomy" id="1448308"/>
    <lineage>
        <taxon>Eukaryota</taxon>
        <taxon>Fungi</taxon>
        <taxon>Dikarya</taxon>
        <taxon>Ascomycota</taxon>
        <taxon>Pezizomycotina</taxon>
        <taxon>Dothideomycetes</taxon>
        <taxon>Pleosporomycetidae</taxon>
        <taxon>Pleosporales</taxon>
        <taxon>Corynesporascaceae</taxon>
        <taxon>Corynespora</taxon>
    </lineage>
</organism>
<evidence type="ECO:0000313" key="3">
    <source>
        <dbReference type="Proteomes" id="UP000240883"/>
    </source>
</evidence>
<dbReference type="EMBL" id="KZ678133">
    <property type="protein sequence ID" value="PSN69428.1"/>
    <property type="molecule type" value="Genomic_DNA"/>
</dbReference>
<dbReference type="Proteomes" id="UP000240883">
    <property type="component" value="Unassembled WGS sequence"/>
</dbReference>
<feature type="region of interest" description="Disordered" evidence="1">
    <location>
        <begin position="64"/>
        <end position="138"/>
    </location>
</feature>
<evidence type="ECO:0000256" key="1">
    <source>
        <dbReference type="SAM" id="MobiDB-lite"/>
    </source>
</evidence>
<feature type="compositionally biased region" description="Basic and acidic residues" evidence="1">
    <location>
        <begin position="89"/>
        <end position="126"/>
    </location>
</feature>
<evidence type="ECO:0000313" key="2">
    <source>
        <dbReference type="EMBL" id="PSN69428.1"/>
    </source>
</evidence>
<gene>
    <name evidence="2" type="ORF">BS50DRAFT_664381</name>
</gene>
<accession>A0A2T2NWF9</accession>
<name>A0A2T2NWF9_CORCC</name>
<proteinExistence type="predicted"/>
<reference evidence="2 3" key="1">
    <citation type="journal article" date="2018" name="Front. Microbiol.">
        <title>Genome-Wide Analysis of Corynespora cassiicola Leaf Fall Disease Putative Effectors.</title>
        <authorList>
            <person name="Lopez D."/>
            <person name="Ribeiro S."/>
            <person name="Label P."/>
            <person name="Fumanal B."/>
            <person name="Venisse J.S."/>
            <person name="Kohler A."/>
            <person name="de Oliveira R.R."/>
            <person name="Labutti K."/>
            <person name="Lipzen A."/>
            <person name="Lail K."/>
            <person name="Bauer D."/>
            <person name="Ohm R.A."/>
            <person name="Barry K.W."/>
            <person name="Spatafora J."/>
            <person name="Grigoriev I.V."/>
            <person name="Martin F.M."/>
            <person name="Pujade-Renaud V."/>
        </authorList>
    </citation>
    <scope>NUCLEOTIDE SEQUENCE [LARGE SCALE GENOMIC DNA]</scope>
    <source>
        <strain evidence="2 3">Philippines</strain>
    </source>
</reference>
<protein>
    <submittedName>
        <fullName evidence="2">Uncharacterized protein</fullName>
    </submittedName>
</protein>